<dbReference type="GO" id="GO:0002143">
    <property type="term" value="P:tRNA wobble position uridine thiolation"/>
    <property type="evidence" value="ECO:0007669"/>
    <property type="project" value="TreeGrafter"/>
</dbReference>
<name>A0A3B1AZN4_9ZZZZ</name>
<protein>
    <recommendedName>
        <fullName evidence="5">TusE/DsrC/DsvC family sulfur relay protein</fullName>
    </recommendedName>
</protein>
<dbReference type="InterPro" id="IPR007453">
    <property type="entry name" value="DsrC/TusE"/>
</dbReference>
<dbReference type="Gene3D" id="3.30.1420.10">
    <property type="match status" value="1"/>
</dbReference>
<dbReference type="InterPro" id="IPR025526">
    <property type="entry name" value="DsrC-like_dom_sf"/>
</dbReference>
<dbReference type="Pfam" id="PF04358">
    <property type="entry name" value="DsrC"/>
    <property type="match status" value="2"/>
</dbReference>
<evidence type="ECO:0000256" key="3">
    <source>
        <dbReference type="ARBA" id="ARBA00022490"/>
    </source>
</evidence>
<keyword evidence="3" id="KW-0963">Cytoplasm</keyword>
<comment type="similarity">
    <text evidence="2">Belongs to the DsrC/TusE family.</text>
</comment>
<accession>A0A3B1AZN4</accession>
<dbReference type="PANTHER" id="PTHR37010">
    <property type="entry name" value="SULFURTRANSFERASE TUSE"/>
    <property type="match status" value="1"/>
</dbReference>
<evidence type="ECO:0000313" key="4">
    <source>
        <dbReference type="EMBL" id="VAX11549.1"/>
    </source>
</evidence>
<dbReference type="InterPro" id="IPR042072">
    <property type="entry name" value="DsrC-like_C"/>
</dbReference>
<dbReference type="AlphaFoldDB" id="A0A3B1AZN4"/>
<dbReference type="GO" id="GO:0005737">
    <property type="term" value="C:cytoplasm"/>
    <property type="evidence" value="ECO:0007669"/>
    <property type="project" value="UniProtKB-SubCell"/>
</dbReference>
<organism evidence="4">
    <name type="scientific">hydrothermal vent metagenome</name>
    <dbReference type="NCBI Taxonomy" id="652676"/>
    <lineage>
        <taxon>unclassified sequences</taxon>
        <taxon>metagenomes</taxon>
        <taxon>ecological metagenomes</taxon>
    </lineage>
</organism>
<sequence length="255" mass="29174">MPDWPLTTGEKYLNQHIAKKFNRTFDGRLHKSSDWSPDIAMTIAQDEGIHLTKAHWDVICLARDYYFTYSVSPILKLLKCEIARNFSAEKTSDEAIYSLFPNGIQFQLSRIAGIPIPLLDSELGQHSLVKQIETKPASQHYRDSFKFKGKQIKVYPIGNLVNMENWTEGLAIHLAEKEGITLNNAHWVVLNYLRKFYFQYGITPMVKILMKHMGEELGECVSDRELLYRLFPEGPSRQGSRIAGLPAPQGCIDNQ</sequence>
<dbReference type="EMBL" id="UOFY01000069">
    <property type="protein sequence ID" value="VAX11549.1"/>
    <property type="molecule type" value="Genomic_DNA"/>
</dbReference>
<gene>
    <name evidence="4" type="ORF">MNBD_GAMMA25-1050</name>
</gene>
<evidence type="ECO:0008006" key="5">
    <source>
        <dbReference type="Google" id="ProtNLM"/>
    </source>
</evidence>
<dbReference type="PANTHER" id="PTHR37010:SF1">
    <property type="entry name" value="SULFURTRANSFERASE TUSE"/>
    <property type="match status" value="1"/>
</dbReference>
<dbReference type="InterPro" id="IPR043163">
    <property type="entry name" value="DsrC-like_N"/>
</dbReference>
<comment type="subcellular location">
    <subcellularLocation>
        <location evidence="1">Cytoplasm</location>
    </subcellularLocation>
</comment>
<evidence type="ECO:0000256" key="1">
    <source>
        <dbReference type="ARBA" id="ARBA00004496"/>
    </source>
</evidence>
<dbReference type="SUPFAM" id="SSF69721">
    <property type="entry name" value="DsrC, the gamma subunit of dissimilatory sulfite reductase"/>
    <property type="match status" value="2"/>
</dbReference>
<reference evidence="4" key="1">
    <citation type="submission" date="2018-06" db="EMBL/GenBank/DDBJ databases">
        <authorList>
            <person name="Zhirakovskaya E."/>
        </authorList>
    </citation>
    <scope>NUCLEOTIDE SEQUENCE</scope>
</reference>
<dbReference type="Gene3D" id="1.10.10.370">
    <property type="entry name" value="DsrC-like protein, C-terminal domain"/>
    <property type="match status" value="2"/>
</dbReference>
<proteinExistence type="inferred from homology"/>
<evidence type="ECO:0000256" key="2">
    <source>
        <dbReference type="ARBA" id="ARBA00005718"/>
    </source>
</evidence>
<dbReference type="NCBIfam" id="TIGR03342">
    <property type="entry name" value="dsrC_tusE_dsvC"/>
    <property type="match status" value="2"/>
</dbReference>
<dbReference type="GO" id="GO:0097163">
    <property type="term" value="F:sulfur carrier activity"/>
    <property type="evidence" value="ECO:0007669"/>
    <property type="project" value="TreeGrafter"/>
</dbReference>